<dbReference type="Pfam" id="PF14535">
    <property type="entry name" value="AMP-binding_C_2"/>
    <property type="match status" value="1"/>
</dbReference>
<dbReference type="Proteomes" id="UP000204391">
    <property type="component" value="Chromosome"/>
</dbReference>
<keyword evidence="2" id="KW-0436">Ligase</keyword>
<dbReference type="AlphaFoldDB" id="A0A221MI26"/>
<dbReference type="InterPro" id="IPR045851">
    <property type="entry name" value="AMP-bd_C_sf"/>
</dbReference>
<dbReference type="Gene3D" id="3.40.50.12780">
    <property type="entry name" value="N-terminal domain of ligase-like"/>
    <property type="match status" value="1"/>
</dbReference>
<evidence type="ECO:0000259" key="1">
    <source>
        <dbReference type="Pfam" id="PF14535"/>
    </source>
</evidence>
<organism evidence="2 3">
    <name type="scientific">Virgibacillus necropolis</name>
    <dbReference type="NCBI Taxonomy" id="163877"/>
    <lineage>
        <taxon>Bacteria</taxon>
        <taxon>Bacillati</taxon>
        <taxon>Bacillota</taxon>
        <taxon>Bacilli</taxon>
        <taxon>Bacillales</taxon>
        <taxon>Bacillaceae</taxon>
        <taxon>Virgibacillus</taxon>
    </lineage>
</organism>
<keyword evidence="3" id="KW-1185">Reference proteome</keyword>
<evidence type="ECO:0000313" key="3">
    <source>
        <dbReference type="Proteomes" id="UP000204391"/>
    </source>
</evidence>
<sequence length="454" mass="51088">MNTMNKLKNVKYTNLLINNMTEEEIINYQEKLLQKQLKYVYRNSEFYRQKFNEAGALPEDIKSLMDYHKLPIFMNKAIERESQKESHKRFGHPFGMHLCSSPDDIAFTGTTSGTSGSPTFTYTFTKQDLNFLNNYISHMLEYGGVHSGDRLLFSHALGIYATSSILWGIRSHGVLPIDVDVRGGSKMILQYAQMTKPNAAMMTPSLALHLIDKARESGINVGDFGMQSIFTVGEIGIGIPEIKKKIENAYGCRVYDYLGELGFSCDSDDYYGIHCVAPDLCIFPNDIVDPETKKPIQINDGSIGEMIITELNLQALPRIRYATGDMVQVFTNECPGCGFKGKRIKVIGRTDDMLIIKGVNVYPSAIKRLISNFIPNVTGEIRIVLDTPPPRVTPPLRVKIEYGANVDESNLSDIEQRIKKVLHTEARVTPEIIWCAPGTLEKALTKTPLFEKMY</sequence>
<name>A0A221MI26_9BACI</name>
<accession>A0A221MI26</accession>
<gene>
    <name evidence="2" type="ORF">CFK40_04325</name>
</gene>
<proteinExistence type="predicted"/>
<dbReference type="InterPro" id="IPR042099">
    <property type="entry name" value="ANL_N_sf"/>
</dbReference>
<dbReference type="EMBL" id="CP022437">
    <property type="protein sequence ID" value="ASN07291.1"/>
    <property type="molecule type" value="Genomic_DNA"/>
</dbReference>
<dbReference type="Gene3D" id="3.30.300.30">
    <property type="match status" value="1"/>
</dbReference>
<dbReference type="InterPro" id="IPR028154">
    <property type="entry name" value="AMP-dep_Lig_C"/>
</dbReference>
<dbReference type="PANTHER" id="PTHR43845">
    <property type="entry name" value="BLR5969 PROTEIN"/>
    <property type="match status" value="1"/>
</dbReference>
<dbReference type="PANTHER" id="PTHR43845:SF1">
    <property type="entry name" value="BLR5969 PROTEIN"/>
    <property type="match status" value="1"/>
</dbReference>
<dbReference type="OrthoDB" id="580775at2"/>
<evidence type="ECO:0000313" key="2">
    <source>
        <dbReference type="EMBL" id="ASN07291.1"/>
    </source>
</evidence>
<reference evidence="2 3" key="1">
    <citation type="journal article" date="2003" name="Int. J. Syst. Evol. Microbiol.">
        <title>Virgibacillus carmonensis sp. nov., Virgibacillus necropolis sp. nov. and Virgibacillus picturae sp. nov., three novel species isolated from deteriorated mural paintings, transfer of the species of the genus salibacillus to Virgibacillus, as Virgibacillus marismortui comb. nov. and Virgibacillus salexigens comb. nov., and emended description of the genus Virgibacillus.</title>
        <authorList>
            <person name="Heyrman J."/>
            <person name="Logan N.A."/>
            <person name="Busse H.J."/>
            <person name="Balcaen A."/>
            <person name="Lebbe L."/>
            <person name="Rodriguez-Diaz M."/>
            <person name="Swings J."/>
            <person name="De Vos P."/>
        </authorList>
    </citation>
    <scope>NUCLEOTIDE SEQUENCE [LARGE SCALE GENOMIC DNA]</scope>
    <source>
        <strain evidence="2 3">LMG 19488</strain>
    </source>
</reference>
<feature type="domain" description="AMP-dependent ligase C-terminal" evidence="1">
    <location>
        <begin position="358"/>
        <end position="447"/>
    </location>
</feature>
<dbReference type="KEGG" id="vne:CFK40_04325"/>
<protein>
    <submittedName>
        <fullName evidence="2">Phenylacetate--CoA ligase</fullName>
    </submittedName>
</protein>
<dbReference type="SUPFAM" id="SSF56801">
    <property type="entry name" value="Acetyl-CoA synthetase-like"/>
    <property type="match status" value="1"/>
</dbReference>
<dbReference type="GO" id="GO:0016874">
    <property type="term" value="F:ligase activity"/>
    <property type="evidence" value="ECO:0007669"/>
    <property type="project" value="UniProtKB-KW"/>
</dbReference>